<name>A0A1I6B0K6_9PSEU</name>
<feature type="region of interest" description="Disordered" evidence="1">
    <location>
        <begin position="166"/>
        <end position="189"/>
    </location>
</feature>
<gene>
    <name evidence="2" type="ORF">SAMN05421810_1187</name>
</gene>
<dbReference type="RefSeq" id="WP_134046541.1">
    <property type="nucleotide sequence ID" value="NZ_FOWW01000018.1"/>
</dbReference>
<dbReference type="EMBL" id="FOWW01000018">
    <property type="protein sequence ID" value="SFQ74455.1"/>
    <property type="molecule type" value="Genomic_DNA"/>
</dbReference>
<dbReference type="OrthoDB" id="4774660at2"/>
<feature type="compositionally biased region" description="Polar residues" evidence="1">
    <location>
        <begin position="179"/>
        <end position="189"/>
    </location>
</feature>
<reference evidence="3" key="1">
    <citation type="submission" date="2016-10" db="EMBL/GenBank/DDBJ databases">
        <authorList>
            <person name="Varghese N."/>
            <person name="Submissions S."/>
        </authorList>
    </citation>
    <scope>NUCLEOTIDE SEQUENCE [LARGE SCALE GENOMIC DNA]</scope>
    <source>
        <strain evidence="3">CGMCC 4.5579</strain>
    </source>
</reference>
<accession>A0A1I6B0K6</accession>
<dbReference type="Proteomes" id="UP000198727">
    <property type="component" value="Unassembled WGS sequence"/>
</dbReference>
<dbReference type="AlphaFoldDB" id="A0A1I6B0K6"/>
<evidence type="ECO:0000313" key="3">
    <source>
        <dbReference type="Proteomes" id="UP000198727"/>
    </source>
</evidence>
<proteinExistence type="predicted"/>
<sequence>MRHYSPPTVAPDDEFDMYGLELELGTWAYILDDFGIVYGPGWYPFHRAMARSEQNPSAPLLNRAVPVGKTKPTGVRLSPNVAEYSWRNEYVLLAPIDHRVQARTRLFVRKQGLGAMVRRITVEVDLRAERVTIPDQCPAALREQAEVKGQRVLDFLTAARRERRRRAKAPTAVLGPWAQDQSAGPQAAT</sequence>
<dbReference type="STRING" id="587909.SAMN05421810_1187"/>
<organism evidence="2 3">
    <name type="scientific">Amycolatopsis arida</name>
    <dbReference type="NCBI Taxonomy" id="587909"/>
    <lineage>
        <taxon>Bacteria</taxon>
        <taxon>Bacillati</taxon>
        <taxon>Actinomycetota</taxon>
        <taxon>Actinomycetes</taxon>
        <taxon>Pseudonocardiales</taxon>
        <taxon>Pseudonocardiaceae</taxon>
        <taxon>Amycolatopsis</taxon>
    </lineage>
</organism>
<evidence type="ECO:0000313" key="2">
    <source>
        <dbReference type="EMBL" id="SFQ74455.1"/>
    </source>
</evidence>
<evidence type="ECO:0000256" key="1">
    <source>
        <dbReference type="SAM" id="MobiDB-lite"/>
    </source>
</evidence>
<protein>
    <submittedName>
        <fullName evidence="2">Uncharacterized protein</fullName>
    </submittedName>
</protein>
<keyword evidence="3" id="KW-1185">Reference proteome</keyword>